<gene>
    <name evidence="9" type="ORF">IZO911_LOCUS36907</name>
    <name evidence="10" type="ORF">IZO911_LOCUS36910</name>
    <name evidence="11" type="ORF">KXQ929_LOCUS26369</name>
</gene>
<accession>A0A819LP89</accession>
<dbReference type="EMBL" id="CAJOBB010002382">
    <property type="protein sequence ID" value="CAF3964064.1"/>
    <property type="molecule type" value="Genomic_DNA"/>
</dbReference>
<dbReference type="PANTHER" id="PTHR30612">
    <property type="entry name" value="SECA INNER MEMBRANE COMPONENT OF SEC PROTEIN SECRETION SYSTEM"/>
    <property type="match status" value="1"/>
</dbReference>
<dbReference type="PRINTS" id="PR00906">
    <property type="entry name" value="SECA"/>
</dbReference>
<evidence type="ECO:0000256" key="5">
    <source>
        <dbReference type="SAM" id="MobiDB-lite"/>
    </source>
</evidence>
<evidence type="ECO:0000313" key="10">
    <source>
        <dbReference type="EMBL" id="CAF1353594.1"/>
    </source>
</evidence>
<dbReference type="InterPro" id="IPR001650">
    <property type="entry name" value="Helicase_C-like"/>
</dbReference>
<dbReference type="Pfam" id="PF00271">
    <property type="entry name" value="Helicase_C"/>
    <property type="match status" value="1"/>
</dbReference>
<dbReference type="InterPro" id="IPR027417">
    <property type="entry name" value="P-loop_NTPase"/>
</dbReference>
<dbReference type="GO" id="GO:0016020">
    <property type="term" value="C:membrane"/>
    <property type="evidence" value="ECO:0007669"/>
    <property type="project" value="InterPro"/>
</dbReference>
<dbReference type="PROSITE" id="PS51196">
    <property type="entry name" value="SECA_MOTOR_DEAD"/>
    <property type="match status" value="1"/>
</dbReference>
<proteinExistence type="predicted"/>
<evidence type="ECO:0000256" key="3">
    <source>
        <dbReference type="ARBA" id="ARBA00023010"/>
    </source>
</evidence>
<evidence type="ECO:0000256" key="1">
    <source>
        <dbReference type="ARBA" id="ARBA00022490"/>
    </source>
</evidence>
<dbReference type="Proteomes" id="UP000663860">
    <property type="component" value="Unassembled WGS sequence"/>
</dbReference>
<dbReference type="InterPro" id="IPR036670">
    <property type="entry name" value="SecA_X-link_sf"/>
</dbReference>
<feature type="compositionally biased region" description="Polar residues" evidence="5">
    <location>
        <begin position="1339"/>
        <end position="1351"/>
    </location>
</feature>
<organism evidence="11 12">
    <name type="scientific">Adineta steineri</name>
    <dbReference type="NCBI Taxonomy" id="433720"/>
    <lineage>
        <taxon>Eukaryota</taxon>
        <taxon>Metazoa</taxon>
        <taxon>Spiralia</taxon>
        <taxon>Gnathifera</taxon>
        <taxon>Rotifera</taxon>
        <taxon>Eurotatoria</taxon>
        <taxon>Bdelloidea</taxon>
        <taxon>Adinetida</taxon>
        <taxon>Adinetidae</taxon>
        <taxon>Adineta</taxon>
    </lineage>
</organism>
<dbReference type="InterPro" id="IPR014001">
    <property type="entry name" value="Helicase_ATP-bd"/>
</dbReference>
<dbReference type="Proteomes" id="UP000663868">
    <property type="component" value="Unassembled WGS sequence"/>
</dbReference>
<evidence type="ECO:0000313" key="12">
    <source>
        <dbReference type="Proteomes" id="UP000663868"/>
    </source>
</evidence>
<keyword evidence="4" id="KW-0175">Coiled coil</keyword>
<evidence type="ECO:0008006" key="13">
    <source>
        <dbReference type="Google" id="ProtNLM"/>
    </source>
</evidence>
<dbReference type="SMART" id="SM00957">
    <property type="entry name" value="SecA_DEAD"/>
    <property type="match status" value="1"/>
</dbReference>
<dbReference type="EMBL" id="CAJNOE010000890">
    <property type="protein sequence ID" value="CAF1353594.1"/>
    <property type="molecule type" value="Genomic_DNA"/>
</dbReference>
<keyword evidence="2" id="KW-0653">Protein transport</keyword>
<evidence type="ECO:0000259" key="7">
    <source>
        <dbReference type="PROSITE" id="PS51194"/>
    </source>
</evidence>
<dbReference type="GO" id="GO:0006886">
    <property type="term" value="P:intracellular protein transport"/>
    <property type="evidence" value="ECO:0007669"/>
    <property type="project" value="InterPro"/>
</dbReference>
<protein>
    <recommendedName>
        <fullName evidence="13">Protein translocase subunit SecA</fullName>
    </recommendedName>
</protein>
<dbReference type="EMBL" id="CAJNOE010000890">
    <property type="protein sequence ID" value="CAF1353542.1"/>
    <property type="molecule type" value="Genomic_DNA"/>
</dbReference>
<dbReference type="SUPFAM" id="SSF81767">
    <property type="entry name" value="Pre-protein crosslinking domain of SecA"/>
    <property type="match status" value="1"/>
</dbReference>
<evidence type="ECO:0000256" key="2">
    <source>
        <dbReference type="ARBA" id="ARBA00022927"/>
    </source>
</evidence>
<dbReference type="GO" id="GO:0006605">
    <property type="term" value="P:protein targeting"/>
    <property type="evidence" value="ECO:0007669"/>
    <property type="project" value="InterPro"/>
</dbReference>
<name>A0A819LP89_9BILA</name>
<dbReference type="SUPFAM" id="SSF48452">
    <property type="entry name" value="TPR-like"/>
    <property type="match status" value="1"/>
</dbReference>
<dbReference type="InterPro" id="IPR011990">
    <property type="entry name" value="TPR-like_helical_dom_sf"/>
</dbReference>
<feature type="region of interest" description="Disordered" evidence="5">
    <location>
        <begin position="1322"/>
        <end position="1351"/>
    </location>
</feature>
<feature type="domain" description="Helicase C-terminal" evidence="7">
    <location>
        <begin position="467"/>
        <end position="635"/>
    </location>
</feature>
<feature type="coiled-coil region" evidence="4">
    <location>
        <begin position="1523"/>
        <end position="1554"/>
    </location>
</feature>
<evidence type="ECO:0000259" key="6">
    <source>
        <dbReference type="PROSITE" id="PS51192"/>
    </source>
</evidence>
<dbReference type="PROSITE" id="PS51194">
    <property type="entry name" value="HELICASE_CTER"/>
    <property type="match status" value="1"/>
</dbReference>
<dbReference type="Gene3D" id="3.90.1440.10">
    <property type="entry name" value="SecA, preprotein cross-linking domain"/>
    <property type="match status" value="1"/>
</dbReference>
<keyword evidence="1" id="KW-0963">Cytoplasm</keyword>
<keyword evidence="3" id="KW-0811">Translocation</keyword>
<evidence type="ECO:0000313" key="9">
    <source>
        <dbReference type="EMBL" id="CAF1353542.1"/>
    </source>
</evidence>
<dbReference type="InterPro" id="IPR000185">
    <property type="entry name" value="SecA"/>
</dbReference>
<dbReference type="GO" id="GO:0005524">
    <property type="term" value="F:ATP binding"/>
    <property type="evidence" value="ECO:0007669"/>
    <property type="project" value="InterPro"/>
</dbReference>
<evidence type="ECO:0000259" key="8">
    <source>
        <dbReference type="PROSITE" id="PS51196"/>
    </source>
</evidence>
<dbReference type="Gene3D" id="1.25.40.10">
    <property type="entry name" value="Tetratricopeptide repeat domain"/>
    <property type="match status" value="1"/>
</dbReference>
<dbReference type="Pfam" id="PF07517">
    <property type="entry name" value="SecA_DEAD"/>
    <property type="match status" value="1"/>
</dbReference>
<dbReference type="InterPro" id="IPR011115">
    <property type="entry name" value="SecA_DEAD"/>
</dbReference>
<keyword evidence="2" id="KW-0813">Transport</keyword>
<dbReference type="PROSITE" id="PS51192">
    <property type="entry name" value="HELICASE_ATP_BIND_1"/>
    <property type="match status" value="1"/>
</dbReference>
<dbReference type="Gene3D" id="3.40.50.300">
    <property type="entry name" value="P-loop containing nucleotide triphosphate hydrolases"/>
    <property type="match status" value="2"/>
</dbReference>
<dbReference type="InterPro" id="IPR014018">
    <property type="entry name" value="SecA_motor_DEAD"/>
</dbReference>
<evidence type="ECO:0000256" key="4">
    <source>
        <dbReference type="SAM" id="Coils"/>
    </source>
</evidence>
<evidence type="ECO:0000313" key="11">
    <source>
        <dbReference type="EMBL" id="CAF3964064.1"/>
    </source>
</evidence>
<dbReference type="PANTHER" id="PTHR30612:SF0">
    <property type="entry name" value="CHLOROPLAST PROTEIN-TRANSPORTING ATPASE"/>
    <property type="match status" value="1"/>
</dbReference>
<dbReference type="SUPFAM" id="SSF52540">
    <property type="entry name" value="P-loop containing nucleoside triphosphate hydrolases"/>
    <property type="match status" value="2"/>
</dbReference>
<feature type="compositionally biased region" description="Basic and acidic residues" evidence="5">
    <location>
        <begin position="1327"/>
        <end position="1337"/>
    </location>
</feature>
<sequence length="1754" mass="199102">MLTYNFDSKFYSVDKPINHWDENDVKKWSAYYKENSKQASEQSTYELICVVKRAIFLHNEKQQFEPRTIQILSLLLMLNASNANISRLAQIKTGEGKSVIISMFAAIKALNGHKVDIVTTSSLLAKRDAENKHRFYEMLNLTVAENSSLSTKKACYQNDIVYGSVNDFQFDVLKDEYSLLGTRCQRKFDIAIVDEVDSMLIDDNSKICRLSNKIPAMDELKVLLTVIWQELNRTYDKIVRINDKIYCITAPFRMDETGEIILLKPEKTSENGDKIIVTDDESDENDFQEIDNPYEFIENHIRNYVENHLLKPNEKNECLLNIPKHLMSFVKQQLNNWTFSAWQAKFSYNENIDYLITNSKDGIQSITPIDYKNTGIIQMNTSWPDGLHQFLQIKHKLRITAESLTTNFLSNIAYFSRYGNNLFGLTGTLGSKEDQHLIRDIYNVDFVIIPPYKYTQFIAYPDKLCKNDEEWLNECTISIYNDAKLNQRAVLVICETKSNASKIYEKLIEKDGQLKKQIKLYTRSDNEEQNAINNELDCGQIIVATNLAGRGTDIATTHQVEKNGGLHVLVTFLPLNTRVEHQAFGRTSRQGKRGTAQLTVLASANSETKYDNITQLKQYRDEQEKRIIYHARNIELKRIEIRDKLFNKFCYLRQKLREQENDKYKLDSVEELWGFWLKTAFADEYVTANKSNNFDETLLDTKFKEFTSKILVDYNSNAIFQNPFYLILKANEYIFEKKQYEEAIVFLREAIKSDPVFTVSARYNLAYALIKQNNANKTEAKSELDAALMIIDEILIAQQQTMIISFQTIPSNTDTNTTDTSRKSDVEDQIMNRINLLCLCKNQMEQAKATVDDAETKDNTIRIEYKKLDEFFSDTNKPTLDINEFKESGILGFFQLTVKPPTPWLSIIAVGLIGIAQAVAGAALIAFSASAASPIGTMLLTEGIGDMITAIKSAITGEFSWKEYAIQKAISVAITVSTCGMAALKETGRAAKSTFQGCATIVKSATIGGKQLVGQFTKEGWVLVGKQIGQAFIKAGTKEILKTVLDKTVLSQLSQRINKEICERIQQRVNDEINSNETINDYLAVDAGLCRPNTCHNEVQNLVHRILHPQSNRFVDAAISIVKGIISQLTNGKSAYGLQVFTAGKCLADLMKFLDGFFVEFKRDLDKLRDKLKINHLLHKNNPNSIDERTAKEITEQLKKEKYIEKDNIKVIKRLDLSAITLKEYKKHETYVIHICNNIYNETTNHLKYGLEKNLIIKTLTDQLSTYMTNRLNAELINPVVHRGVDLTVDHLSRSIEAACAGSMGTLQEQIRNRQAQNDVIRSGTDMWKHTNEERKNGTQRADNSGDAQSIDPNVEKLAQNVENGAPGDLNYIMAVSAKLGRPVQIFRNGAYDMTIGDMNAGEPLKLDFGENKTGGIGHYTSVDGNTVVIPTGDKNCCFDTLSAQTNLSSAELRQMAADVIRENSDSYAKMMPSIHYLVEQRNQNLLYVGGKNASTNLNQKNTLAARATRVDKILRDPRLPSKEKLSDELDKLIEKYEEHNKSSENNTNQIKDQMILQALKADLNDPSISNVIASNRALRNAFYDSVSRRLEDFRQRNNSAFTQRVHHTSADDFAEQFNTMASKWKNTAPCATPTEVWFSQGCINAEFTGFRTSEAQSYLPQDVSDILKSSKMPPRVDTEGKQIVEQFGPSVLPVKVFIYKGKLIAINNRGQTAHRYAGYDPNRIIPSIPTKEELDRLEKKGIPSRQLPKIDKN</sequence>
<reference evidence="11" key="1">
    <citation type="submission" date="2021-02" db="EMBL/GenBank/DDBJ databases">
        <authorList>
            <person name="Nowell W R."/>
        </authorList>
    </citation>
    <scope>NUCLEOTIDE SEQUENCE</scope>
</reference>
<comment type="caution">
    <text evidence="11">The sequence shown here is derived from an EMBL/GenBank/DDBJ whole genome shotgun (WGS) entry which is preliminary data.</text>
</comment>
<feature type="domain" description="SecA family profile" evidence="8">
    <location>
        <begin position="1"/>
        <end position="629"/>
    </location>
</feature>
<dbReference type="GO" id="GO:0017038">
    <property type="term" value="P:protein import"/>
    <property type="evidence" value="ECO:0007669"/>
    <property type="project" value="InterPro"/>
</dbReference>
<feature type="domain" description="Helicase ATP-binding" evidence="6">
    <location>
        <begin position="78"/>
        <end position="270"/>
    </location>
</feature>